<organism evidence="2 3">
    <name type="scientific">Ligilactobacillus equi DSM 15833 = JCM 10991</name>
    <dbReference type="NCBI Taxonomy" id="1423740"/>
    <lineage>
        <taxon>Bacteria</taxon>
        <taxon>Bacillati</taxon>
        <taxon>Bacillota</taxon>
        <taxon>Bacilli</taxon>
        <taxon>Lactobacillales</taxon>
        <taxon>Lactobacillaceae</taxon>
        <taxon>Ligilactobacillus</taxon>
    </lineage>
</organism>
<dbReference type="InterPro" id="IPR002575">
    <property type="entry name" value="Aminoglycoside_PTrfase"/>
</dbReference>
<evidence type="ECO:0000259" key="1">
    <source>
        <dbReference type="Pfam" id="PF01636"/>
    </source>
</evidence>
<dbReference type="SUPFAM" id="SSF56112">
    <property type="entry name" value="Protein kinase-like (PK-like)"/>
    <property type="match status" value="1"/>
</dbReference>
<comment type="caution">
    <text evidence="2">The sequence shown here is derived from an EMBL/GenBank/DDBJ whole genome shotgun (WGS) entry which is preliminary data.</text>
</comment>
<dbReference type="OrthoDB" id="2288966at2"/>
<dbReference type="Proteomes" id="UP000051048">
    <property type="component" value="Unassembled WGS sequence"/>
</dbReference>
<accession>A0A0R1TW76</accession>
<dbReference type="InterPro" id="IPR011009">
    <property type="entry name" value="Kinase-like_dom_sf"/>
</dbReference>
<reference evidence="2 3" key="1">
    <citation type="journal article" date="2015" name="Genome Announc.">
        <title>Expanding the biotechnology potential of lactobacilli through comparative genomics of 213 strains and associated genera.</title>
        <authorList>
            <person name="Sun Z."/>
            <person name="Harris H.M."/>
            <person name="McCann A."/>
            <person name="Guo C."/>
            <person name="Argimon S."/>
            <person name="Zhang W."/>
            <person name="Yang X."/>
            <person name="Jeffery I.B."/>
            <person name="Cooney J.C."/>
            <person name="Kagawa T.F."/>
            <person name="Liu W."/>
            <person name="Song Y."/>
            <person name="Salvetti E."/>
            <person name="Wrobel A."/>
            <person name="Rasinkangas P."/>
            <person name="Parkhill J."/>
            <person name="Rea M.C."/>
            <person name="O'Sullivan O."/>
            <person name="Ritari J."/>
            <person name="Douillard F.P."/>
            <person name="Paul Ross R."/>
            <person name="Yang R."/>
            <person name="Briner A.E."/>
            <person name="Felis G.E."/>
            <person name="de Vos W.M."/>
            <person name="Barrangou R."/>
            <person name="Klaenhammer T.R."/>
            <person name="Caufield P.W."/>
            <person name="Cui Y."/>
            <person name="Zhang H."/>
            <person name="O'Toole P.W."/>
        </authorList>
    </citation>
    <scope>NUCLEOTIDE SEQUENCE [LARGE SCALE GENOMIC DNA]</scope>
    <source>
        <strain evidence="2 3">DSM 15833</strain>
    </source>
</reference>
<name>A0A0R1TW76_9LACO</name>
<feature type="domain" description="Aminoglycoside phosphotransferase" evidence="1">
    <location>
        <begin position="47"/>
        <end position="225"/>
    </location>
</feature>
<dbReference type="Gene3D" id="3.90.1200.10">
    <property type="match status" value="1"/>
</dbReference>
<sequence length="281" mass="33062">MLLDFLNDYYQAELENIHDVAGNQHLVGYSQLYDCDLFVKIFEDEAMFYAEQHVNQVYCPEIYLDSVLYEDYYVVVLKDRKMQEVTAEEKNLLPKQAQKYGRMLADFHNQLTGQVKVFNDERPLSQRLAEKIANLKGTEHETDVVQAYQILQADLAAADQEYQQLPKVVVHGDFSLRNIMVYDKHEILIDFEKAHMGVAYEDMLKFFYNEVHAVTLRKEFLKGYRRQRRFEIPQIQLQRVMLFFVALDILEYHVTHPKKKFGNMATRMLQTIVAGDALLTI</sequence>
<gene>
    <name evidence="2" type="ORF">FC36_GL001726</name>
</gene>
<evidence type="ECO:0000313" key="2">
    <source>
        <dbReference type="EMBL" id="KRL81323.1"/>
    </source>
</evidence>
<evidence type="ECO:0000313" key="3">
    <source>
        <dbReference type="Proteomes" id="UP000051048"/>
    </source>
</evidence>
<dbReference type="Pfam" id="PF01636">
    <property type="entry name" value="APH"/>
    <property type="match status" value="1"/>
</dbReference>
<protein>
    <recommendedName>
        <fullName evidence="1">Aminoglycoside phosphotransferase domain-containing protein</fullName>
    </recommendedName>
</protein>
<dbReference type="RefSeq" id="WP_025021458.1">
    <property type="nucleotide sequence ID" value="NZ_AZFH01000037.1"/>
</dbReference>
<proteinExistence type="predicted"/>
<dbReference type="EMBL" id="AZFH01000037">
    <property type="protein sequence ID" value="KRL81323.1"/>
    <property type="molecule type" value="Genomic_DNA"/>
</dbReference>
<dbReference type="AlphaFoldDB" id="A0A0R1TW76"/>
<dbReference type="PATRIC" id="fig|1423740.3.peg.1862"/>
<dbReference type="STRING" id="1423740.FC36_GL001726"/>